<dbReference type="EMBL" id="JAVDXX010000001">
    <property type="protein sequence ID" value="MDR7293914.1"/>
    <property type="molecule type" value="Genomic_DNA"/>
</dbReference>
<dbReference type="SUPFAM" id="SSF50494">
    <property type="entry name" value="Trypsin-like serine proteases"/>
    <property type="match status" value="1"/>
</dbReference>
<evidence type="ECO:0000313" key="2">
    <source>
        <dbReference type="Proteomes" id="UP001180715"/>
    </source>
</evidence>
<accession>A0ABU1YZX3</accession>
<dbReference type="Proteomes" id="UP001180715">
    <property type="component" value="Unassembled WGS sequence"/>
</dbReference>
<dbReference type="InterPro" id="IPR009003">
    <property type="entry name" value="Peptidase_S1_PA"/>
</dbReference>
<organism evidence="1 2">
    <name type="scientific">Pseudoglutamicibacter albus</name>
    <dbReference type="NCBI Taxonomy" id="98671"/>
    <lineage>
        <taxon>Bacteria</taxon>
        <taxon>Bacillati</taxon>
        <taxon>Actinomycetota</taxon>
        <taxon>Actinomycetes</taxon>
        <taxon>Micrococcales</taxon>
        <taxon>Micrococcaceae</taxon>
        <taxon>Pseudoglutamicibacter</taxon>
    </lineage>
</organism>
<evidence type="ECO:0000313" key="1">
    <source>
        <dbReference type="EMBL" id="MDR7293914.1"/>
    </source>
</evidence>
<dbReference type="InterPro" id="IPR043504">
    <property type="entry name" value="Peptidase_S1_PA_chymotrypsin"/>
</dbReference>
<name>A0ABU1YZX3_9MICC</name>
<proteinExistence type="predicted"/>
<reference evidence="1" key="1">
    <citation type="submission" date="2023-07" db="EMBL/GenBank/DDBJ databases">
        <title>Sequencing the genomes of 1000 actinobacteria strains.</title>
        <authorList>
            <person name="Klenk H.-P."/>
        </authorList>
    </citation>
    <scope>NUCLEOTIDE SEQUENCE</scope>
    <source>
        <strain evidence="1">DSM 13068</strain>
    </source>
</reference>
<keyword evidence="2" id="KW-1185">Reference proteome</keyword>
<sequence length="114" mass="12569">MQAVGGNGISYNLGHRRNGVRIWGWPGEKPFYGERAHYCDGNTFKRHRLLNDMRMSSCAMSGGASGGPWLSKRTSKDLGYVFGVTSRASISGPRYVLSTPFNNSVRNLLNDIGK</sequence>
<protein>
    <recommendedName>
        <fullName evidence="3">Peptidase S1 domain-containing protein</fullName>
    </recommendedName>
</protein>
<gene>
    <name evidence="1" type="ORF">J2S67_001182</name>
</gene>
<dbReference type="Gene3D" id="2.40.10.10">
    <property type="entry name" value="Trypsin-like serine proteases"/>
    <property type="match status" value="1"/>
</dbReference>
<evidence type="ECO:0008006" key="3">
    <source>
        <dbReference type="Google" id="ProtNLM"/>
    </source>
</evidence>
<comment type="caution">
    <text evidence="1">The sequence shown here is derived from an EMBL/GenBank/DDBJ whole genome shotgun (WGS) entry which is preliminary data.</text>
</comment>